<dbReference type="InterPro" id="IPR050229">
    <property type="entry name" value="GlpE_sulfurtransferase"/>
</dbReference>
<dbReference type="SUPFAM" id="SSF52821">
    <property type="entry name" value="Rhodanese/Cell cycle control phosphatase"/>
    <property type="match status" value="1"/>
</dbReference>
<dbReference type="PROSITE" id="PS50206">
    <property type="entry name" value="RHODANESE_3"/>
    <property type="match status" value="1"/>
</dbReference>
<dbReference type="Gene3D" id="3.40.250.10">
    <property type="entry name" value="Rhodanese-like domain"/>
    <property type="match status" value="1"/>
</dbReference>
<keyword evidence="3" id="KW-1185">Reference proteome</keyword>
<dbReference type="Proteomes" id="UP001387364">
    <property type="component" value="Chromosome"/>
</dbReference>
<name>A0ABZ2N4S9_9BACI</name>
<dbReference type="Pfam" id="PF00581">
    <property type="entry name" value="Rhodanese"/>
    <property type="match status" value="1"/>
</dbReference>
<organism evidence="2 3">
    <name type="scientific">Bacillus kandeliae</name>
    <dbReference type="NCBI Taxonomy" id="3129297"/>
    <lineage>
        <taxon>Bacteria</taxon>
        <taxon>Bacillati</taxon>
        <taxon>Bacillota</taxon>
        <taxon>Bacilli</taxon>
        <taxon>Bacillales</taxon>
        <taxon>Bacillaceae</taxon>
        <taxon>Bacillus</taxon>
    </lineage>
</organism>
<dbReference type="EMBL" id="CP147404">
    <property type="protein sequence ID" value="WXB92711.1"/>
    <property type="molecule type" value="Genomic_DNA"/>
</dbReference>
<reference evidence="2 3" key="1">
    <citation type="submission" date="2024-02" db="EMBL/GenBank/DDBJ databases">
        <title>Seven novel Bacillus-like species.</title>
        <authorList>
            <person name="Liu G."/>
        </authorList>
    </citation>
    <scope>NUCLEOTIDE SEQUENCE [LARGE SCALE GENOMIC DNA]</scope>
    <source>
        <strain evidence="2 3">FJAT-52991</strain>
    </source>
</reference>
<evidence type="ECO:0000313" key="3">
    <source>
        <dbReference type="Proteomes" id="UP001387364"/>
    </source>
</evidence>
<dbReference type="InterPro" id="IPR036873">
    <property type="entry name" value="Rhodanese-like_dom_sf"/>
</dbReference>
<feature type="domain" description="Rhodanese" evidence="1">
    <location>
        <begin position="39"/>
        <end position="120"/>
    </location>
</feature>
<evidence type="ECO:0000259" key="1">
    <source>
        <dbReference type="PROSITE" id="PS50206"/>
    </source>
</evidence>
<sequence>MSIIFYVLLAIFVFISIKNMIPAKGIRHISMDDLQQELKEGNKQFVDVRTSGEYKGHHVRGFQNIPLQQLASRVNELDRNKEVIVMCQSGMRSQKAAQLLKKKGFTSVTNVQDGICSWKQ</sequence>
<dbReference type="SMART" id="SM00450">
    <property type="entry name" value="RHOD"/>
    <property type="match status" value="1"/>
</dbReference>
<dbReference type="InterPro" id="IPR001763">
    <property type="entry name" value="Rhodanese-like_dom"/>
</dbReference>
<dbReference type="PANTHER" id="PTHR43031">
    <property type="entry name" value="FAD-DEPENDENT OXIDOREDUCTASE"/>
    <property type="match status" value="1"/>
</dbReference>
<evidence type="ECO:0000313" key="2">
    <source>
        <dbReference type="EMBL" id="WXB92711.1"/>
    </source>
</evidence>
<dbReference type="CDD" id="cd00158">
    <property type="entry name" value="RHOD"/>
    <property type="match status" value="1"/>
</dbReference>
<accession>A0ABZ2N4S9</accession>
<proteinExistence type="predicted"/>
<dbReference type="PANTHER" id="PTHR43031:SF17">
    <property type="entry name" value="SULFURTRANSFERASE YTWF-RELATED"/>
    <property type="match status" value="1"/>
</dbReference>
<dbReference type="RefSeq" id="WP_338751488.1">
    <property type="nucleotide sequence ID" value="NZ_CP147404.1"/>
</dbReference>
<protein>
    <submittedName>
        <fullName evidence="2">Rhodanese-like domain-containing protein</fullName>
    </submittedName>
</protein>
<gene>
    <name evidence="2" type="ORF">WDJ61_16010</name>
</gene>